<evidence type="ECO:0000313" key="1">
    <source>
        <dbReference type="EMBL" id="KAJ1890352.1"/>
    </source>
</evidence>
<evidence type="ECO:0000313" key="2">
    <source>
        <dbReference type="Proteomes" id="UP001150581"/>
    </source>
</evidence>
<keyword evidence="2" id="KW-1185">Reference proteome</keyword>
<dbReference type="Proteomes" id="UP001150581">
    <property type="component" value="Unassembled WGS sequence"/>
</dbReference>
<proteinExistence type="predicted"/>
<dbReference type="EMBL" id="JANBPG010001359">
    <property type="protein sequence ID" value="KAJ1890352.1"/>
    <property type="molecule type" value="Genomic_DNA"/>
</dbReference>
<accession>A0ACC1I8V9</accession>
<name>A0ACC1I8V9_9FUNG</name>
<reference evidence="1" key="1">
    <citation type="submission" date="2022-07" db="EMBL/GenBank/DDBJ databases">
        <title>Phylogenomic reconstructions and comparative analyses of Kickxellomycotina fungi.</title>
        <authorList>
            <person name="Reynolds N.K."/>
            <person name="Stajich J.E."/>
            <person name="Barry K."/>
            <person name="Grigoriev I.V."/>
            <person name="Crous P."/>
            <person name="Smith M.E."/>
        </authorList>
    </citation>
    <scope>NUCLEOTIDE SEQUENCE</scope>
    <source>
        <strain evidence="1">Benny 63K</strain>
    </source>
</reference>
<protein>
    <submittedName>
        <fullName evidence="1">Uncharacterized protein</fullName>
    </submittedName>
</protein>
<sequence>MALVQAVSCVLYIPTTSIEDTSAYYEAVSNNWSNVHSQLQGQLDEYSKEQNYGAYVVMESIYGATIPKEYNEEYLSSLMSKLNDVGMYTWDGKELESMSETYQQAHSKNNSIESEEGSSSGNGAGVRAWSSWTGSIVLGCMALAMAAL</sequence>
<gene>
    <name evidence="1" type="ORF">LPJ66_007532</name>
</gene>
<organism evidence="1 2">
    <name type="scientific">Kickxella alabastrina</name>
    <dbReference type="NCBI Taxonomy" id="61397"/>
    <lineage>
        <taxon>Eukaryota</taxon>
        <taxon>Fungi</taxon>
        <taxon>Fungi incertae sedis</taxon>
        <taxon>Zoopagomycota</taxon>
        <taxon>Kickxellomycotina</taxon>
        <taxon>Kickxellomycetes</taxon>
        <taxon>Kickxellales</taxon>
        <taxon>Kickxellaceae</taxon>
        <taxon>Kickxella</taxon>
    </lineage>
</organism>
<comment type="caution">
    <text evidence="1">The sequence shown here is derived from an EMBL/GenBank/DDBJ whole genome shotgun (WGS) entry which is preliminary data.</text>
</comment>